<proteinExistence type="predicted"/>
<keyword evidence="2" id="KW-1185">Reference proteome</keyword>
<name>A0A8J2JXU0_9HEXA</name>
<dbReference type="EMBL" id="CAJVCH010170249">
    <property type="protein sequence ID" value="CAG7728895.1"/>
    <property type="molecule type" value="Genomic_DNA"/>
</dbReference>
<gene>
    <name evidence="1" type="ORF">AFUS01_LOCUS17643</name>
</gene>
<comment type="caution">
    <text evidence="1">The sequence shown here is derived from an EMBL/GenBank/DDBJ whole genome shotgun (WGS) entry which is preliminary data.</text>
</comment>
<dbReference type="AlphaFoldDB" id="A0A8J2JXU0"/>
<organism evidence="1 2">
    <name type="scientific">Allacma fusca</name>
    <dbReference type="NCBI Taxonomy" id="39272"/>
    <lineage>
        <taxon>Eukaryota</taxon>
        <taxon>Metazoa</taxon>
        <taxon>Ecdysozoa</taxon>
        <taxon>Arthropoda</taxon>
        <taxon>Hexapoda</taxon>
        <taxon>Collembola</taxon>
        <taxon>Symphypleona</taxon>
        <taxon>Sminthuridae</taxon>
        <taxon>Allacma</taxon>
    </lineage>
</organism>
<accession>A0A8J2JXU0</accession>
<sequence>MPPRKAIAEPAEKDLYLFLGEADVEKGIHENHAHVITKLLSDKVFSESSDSVAVSTLDKSDFQFDVPSWDMLRSFNEMWFVPSECAFSSGAQFIGSILQACETVGMLALEDTYTKIKVLVFANFSDYVLDAHKLEELKQKVEADNILLTLM</sequence>
<reference evidence="1" key="1">
    <citation type="submission" date="2021-06" db="EMBL/GenBank/DDBJ databases">
        <authorList>
            <person name="Hodson N. C."/>
            <person name="Mongue J. A."/>
            <person name="Jaron S. K."/>
        </authorList>
    </citation>
    <scope>NUCLEOTIDE SEQUENCE</scope>
</reference>
<evidence type="ECO:0000313" key="1">
    <source>
        <dbReference type="EMBL" id="CAG7728895.1"/>
    </source>
</evidence>
<dbReference type="Proteomes" id="UP000708208">
    <property type="component" value="Unassembled WGS sequence"/>
</dbReference>
<protein>
    <submittedName>
        <fullName evidence="1">Uncharacterized protein</fullName>
    </submittedName>
</protein>
<evidence type="ECO:0000313" key="2">
    <source>
        <dbReference type="Proteomes" id="UP000708208"/>
    </source>
</evidence>